<dbReference type="InterPro" id="IPR015942">
    <property type="entry name" value="Asp/Glu/hydantoin_racemase"/>
</dbReference>
<dbReference type="PANTHER" id="PTHR21198:SF7">
    <property type="entry name" value="ASPARTATE-GLUTAMATE RACEMASE FAMILY"/>
    <property type="match status" value="1"/>
</dbReference>
<gene>
    <name evidence="3" type="ORF">OEG82_00960</name>
</gene>
<dbReference type="EC" id="5.1.1.-" evidence="3"/>
<dbReference type="InterPro" id="IPR004380">
    <property type="entry name" value="Asp_race"/>
</dbReference>
<dbReference type="InterPro" id="IPR001920">
    <property type="entry name" value="Asp/Glu_race"/>
</dbReference>
<evidence type="ECO:0000313" key="3">
    <source>
        <dbReference type="EMBL" id="MCY0092620.1"/>
    </source>
</evidence>
<dbReference type="PANTHER" id="PTHR21198">
    <property type="entry name" value="GLUTAMATE RACEMASE"/>
    <property type="match status" value="1"/>
</dbReference>
<comment type="similarity">
    <text evidence="1">Belongs to the aspartate/glutamate racemases family.</text>
</comment>
<dbReference type="Proteomes" id="UP001081283">
    <property type="component" value="Unassembled WGS sequence"/>
</dbReference>
<organism evidence="3 4">
    <name type="scientific">Hoeflea ulvae</name>
    <dbReference type="NCBI Taxonomy" id="2983764"/>
    <lineage>
        <taxon>Bacteria</taxon>
        <taxon>Pseudomonadati</taxon>
        <taxon>Pseudomonadota</taxon>
        <taxon>Alphaproteobacteria</taxon>
        <taxon>Hyphomicrobiales</taxon>
        <taxon>Rhizobiaceae</taxon>
        <taxon>Hoeflea</taxon>
    </lineage>
</organism>
<sequence>MKLIGLLGGVGWKTTATYYRMLNERMQKEFGAPHTARVLLHSASSSAIISSREEGDRVRQAAVHAEAALSLKDGGADFIVIASNAIHEFADHIAKASGLDLLHIADATGAAIKRDGFRNVALLGTRATMEADFYQERLGKTYGVSVTTPDQAERAEVDRIIFEELGHGVMSSGSRMYLAGLISAMCKRGAEAVVLGCSELTSLVPTDSGMPHVYDTTRLHAASAVQRALGNKLHV</sequence>
<protein>
    <submittedName>
        <fullName evidence="3">Amino acid racemase</fullName>
        <ecNumber evidence="3">5.1.1.-</ecNumber>
    </submittedName>
</protein>
<comment type="caution">
    <text evidence="3">The sequence shown here is derived from an EMBL/GenBank/DDBJ whole genome shotgun (WGS) entry which is preliminary data.</text>
</comment>
<dbReference type="GO" id="GO:0016853">
    <property type="term" value="F:isomerase activity"/>
    <property type="evidence" value="ECO:0007669"/>
    <property type="project" value="UniProtKB-KW"/>
</dbReference>
<dbReference type="NCBIfam" id="TIGR00035">
    <property type="entry name" value="asp_race"/>
    <property type="match status" value="1"/>
</dbReference>
<name>A0ABT3Y9R2_9HYPH</name>
<evidence type="ECO:0000256" key="2">
    <source>
        <dbReference type="ARBA" id="ARBA00023235"/>
    </source>
</evidence>
<keyword evidence="2 3" id="KW-0413">Isomerase</keyword>
<reference evidence="3" key="1">
    <citation type="submission" date="2022-10" db="EMBL/GenBank/DDBJ databases">
        <title>Hoeflea sp. J2-29, isolated from marine algae.</title>
        <authorList>
            <person name="Kristyanto S."/>
            <person name="Kim J.M."/>
            <person name="Jeon C.O."/>
        </authorList>
    </citation>
    <scope>NUCLEOTIDE SEQUENCE</scope>
    <source>
        <strain evidence="3">J2-29</strain>
    </source>
</reference>
<evidence type="ECO:0000256" key="1">
    <source>
        <dbReference type="ARBA" id="ARBA00007847"/>
    </source>
</evidence>
<dbReference type="EMBL" id="JAOVZQ010000001">
    <property type="protein sequence ID" value="MCY0092620.1"/>
    <property type="molecule type" value="Genomic_DNA"/>
</dbReference>
<evidence type="ECO:0000313" key="4">
    <source>
        <dbReference type="Proteomes" id="UP001081283"/>
    </source>
</evidence>
<dbReference type="SUPFAM" id="SSF53681">
    <property type="entry name" value="Aspartate/glutamate racemase"/>
    <property type="match status" value="2"/>
</dbReference>
<accession>A0ABT3Y9R2</accession>
<dbReference type="RefSeq" id="WP_267610592.1">
    <property type="nucleotide sequence ID" value="NZ_JAOVZQ010000001.1"/>
</dbReference>
<dbReference type="Gene3D" id="3.40.50.1860">
    <property type="match status" value="2"/>
</dbReference>
<proteinExistence type="inferred from homology"/>
<keyword evidence="4" id="KW-1185">Reference proteome</keyword>
<dbReference type="Pfam" id="PF01177">
    <property type="entry name" value="Asp_Glu_race"/>
    <property type="match status" value="1"/>
</dbReference>